<dbReference type="InterPro" id="IPR036388">
    <property type="entry name" value="WH-like_DNA-bd_sf"/>
</dbReference>
<dbReference type="SMART" id="SM00421">
    <property type="entry name" value="HTH_LUXR"/>
    <property type="match status" value="1"/>
</dbReference>
<comment type="caution">
    <text evidence="4">The sequence shown here is derived from an EMBL/GenBank/DDBJ whole genome shotgun (WGS) entry which is preliminary data.</text>
</comment>
<keyword evidence="1" id="KW-0805">Transcription regulation</keyword>
<dbReference type="Gene3D" id="3.40.50.300">
    <property type="entry name" value="P-loop containing nucleotide triphosphate hydrolases"/>
    <property type="match status" value="1"/>
</dbReference>
<dbReference type="PANTHER" id="PTHR43642:SF1">
    <property type="entry name" value="HYBRID SIGNAL TRANSDUCTION HISTIDINE KINASE G"/>
    <property type="match status" value="1"/>
</dbReference>
<dbReference type="PROSITE" id="PS50043">
    <property type="entry name" value="HTH_LUXR_2"/>
    <property type="match status" value="1"/>
</dbReference>
<protein>
    <submittedName>
        <fullName evidence="4">AAA family ATPase</fullName>
    </submittedName>
</protein>
<dbReference type="SUPFAM" id="SSF52540">
    <property type="entry name" value="P-loop containing nucleoside triphosphate hydrolases"/>
    <property type="match status" value="1"/>
</dbReference>
<dbReference type="InterPro" id="IPR016032">
    <property type="entry name" value="Sig_transdc_resp-reg_C-effctor"/>
</dbReference>
<gene>
    <name evidence="4" type="ORF">I8J30_30230</name>
</gene>
<feature type="domain" description="HTH luxR-type" evidence="3">
    <location>
        <begin position="1302"/>
        <end position="1367"/>
    </location>
</feature>
<evidence type="ECO:0000313" key="5">
    <source>
        <dbReference type="Proteomes" id="UP000673394"/>
    </source>
</evidence>
<dbReference type="Pfam" id="PF01590">
    <property type="entry name" value="GAF"/>
    <property type="match status" value="1"/>
</dbReference>
<dbReference type="SUPFAM" id="SSF46894">
    <property type="entry name" value="C-terminal effector domain of the bipartite response regulators"/>
    <property type="match status" value="1"/>
</dbReference>
<dbReference type="Proteomes" id="UP000673394">
    <property type="component" value="Unassembled WGS sequence"/>
</dbReference>
<dbReference type="InterPro" id="IPR011990">
    <property type="entry name" value="TPR-like_helical_dom_sf"/>
</dbReference>
<keyword evidence="5" id="KW-1185">Reference proteome</keyword>
<evidence type="ECO:0000256" key="1">
    <source>
        <dbReference type="ARBA" id="ARBA00023015"/>
    </source>
</evidence>
<dbReference type="InterPro" id="IPR027417">
    <property type="entry name" value="P-loop_NTPase"/>
</dbReference>
<dbReference type="Pfam" id="PF00196">
    <property type="entry name" value="GerE"/>
    <property type="match status" value="1"/>
</dbReference>
<dbReference type="InterPro" id="IPR029016">
    <property type="entry name" value="GAF-like_dom_sf"/>
</dbReference>
<dbReference type="InterPro" id="IPR003018">
    <property type="entry name" value="GAF"/>
</dbReference>
<dbReference type="InterPro" id="IPR000792">
    <property type="entry name" value="Tscrpt_reg_LuxR_C"/>
</dbReference>
<dbReference type="Gene3D" id="1.25.40.10">
    <property type="entry name" value="Tetratricopeptide repeat domain"/>
    <property type="match status" value="1"/>
</dbReference>
<dbReference type="InterPro" id="IPR041664">
    <property type="entry name" value="AAA_16"/>
</dbReference>
<accession>A0ABS5CM73</accession>
<dbReference type="EMBL" id="JAGKSP010000027">
    <property type="protein sequence ID" value="MBP3966966.1"/>
    <property type="molecule type" value="Genomic_DNA"/>
</dbReference>
<reference evidence="4 5" key="1">
    <citation type="submission" date="2021-04" db="EMBL/GenBank/DDBJ databases">
        <title>Paenibacillus sp. DLE-14 whole genome sequence.</title>
        <authorList>
            <person name="Ham Y.J."/>
        </authorList>
    </citation>
    <scope>NUCLEOTIDE SEQUENCE [LARGE SCALE GENOMIC DNA]</scope>
    <source>
        <strain evidence="4 5">DLE-14</strain>
    </source>
</reference>
<dbReference type="PROSITE" id="PS00622">
    <property type="entry name" value="HTH_LUXR_1"/>
    <property type="match status" value="1"/>
</dbReference>
<name>A0ABS5CM73_9BACL</name>
<dbReference type="PANTHER" id="PTHR43642">
    <property type="entry name" value="HYBRID SIGNAL TRANSDUCTION HISTIDINE KINASE G"/>
    <property type="match status" value="1"/>
</dbReference>
<dbReference type="SUPFAM" id="SSF48452">
    <property type="entry name" value="TPR-like"/>
    <property type="match status" value="1"/>
</dbReference>
<dbReference type="CDD" id="cd06170">
    <property type="entry name" value="LuxR_C_like"/>
    <property type="match status" value="1"/>
</dbReference>
<organism evidence="4 5">
    <name type="scientific">Paenibacillus lignilyticus</name>
    <dbReference type="NCBI Taxonomy" id="1172615"/>
    <lineage>
        <taxon>Bacteria</taxon>
        <taxon>Bacillati</taxon>
        <taxon>Bacillota</taxon>
        <taxon>Bacilli</taxon>
        <taxon>Bacillales</taxon>
        <taxon>Paenibacillaceae</taxon>
        <taxon>Paenibacillus</taxon>
    </lineage>
</organism>
<dbReference type="Gene3D" id="1.10.510.10">
    <property type="entry name" value="Transferase(Phosphotransferase) domain 1"/>
    <property type="match status" value="1"/>
</dbReference>
<dbReference type="SUPFAM" id="SSF56112">
    <property type="entry name" value="Protein kinase-like (PK-like)"/>
    <property type="match status" value="1"/>
</dbReference>
<dbReference type="InterPro" id="IPR011009">
    <property type="entry name" value="Kinase-like_dom_sf"/>
</dbReference>
<proteinExistence type="predicted"/>
<dbReference type="InterPro" id="IPR053159">
    <property type="entry name" value="Hybrid_Histidine_Kinase"/>
</dbReference>
<evidence type="ECO:0000313" key="4">
    <source>
        <dbReference type="EMBL" id="MBP3966966.1"/>
    </source>
</evidence>
<sequence>MKRKIDERSNLYTLGILFYELLVEETPLKAKSVNEWIHAHMALLPIPPHSVKSEVPRMLSDLVMKLLSKSADDRYFNVYGLRYDLQKCANQYRENGSIAPFALGAVDERSRFQLPTQLYGREEELQGLLQSYERVSAGSMEFLLIGGHAGSGKTSLVKAIQTPIMQNKGHFISGKFDQLNHSLPYSSLIVAFRDLIGQIIAESEERFTLWKTKILSALGQSGSVLIEVISELALIIGEQPPVEDLPPAESTIRFQTLFCNFIQLFADQHHPLVIWLDNLQWADAASLHLLRVLLNDPTNKHLLIIGTYRNNEIHEGHPVLEILFGHAPKKDPSIHCMNLKSLGYSNVIDYVADALHAEPGRVKPLAEALYQKTGGNPFYLKQMLHRGYEDKLLFFNADQACWDWDIELIKEREGFEDVISLIMSRFNALPPDTRKLLHLASCIGNAFDIKRLSMLCEQEVEETEQVLQAALSEGFVWCEGDRYIFLHDQLRSAAYERMLEEEKKQVHLKIGHFMLSCFQLESIAMDDLLFEMVHHLNRGSELIREPSEIELLASLNLQAGKRAKASAAYEQALELLEIGVQLIGSKGWSTHSDLYSNLLLESSECQYFCGYFDQAECRLEQLLVHVVNIADRAKIYIIQITMYAFLKREGKSAEIALRAMAEFGLVVPSKASKLAIISEIALTQLRLAREGDNIKQLSKSRDPLHKALADIVMASSPILFITNEQLAVILFAKYVRMALDQRNSEALAIALGSYAITLCFGLKSYKASLRLVEIALSYSEKMDSVVLRGKIHFMVGMILQFLRPQLSDRHFEHAAQFSLEVGDLNYAGYAISSRIITDTGNLRRLSLMCKQYEQTAHRMLDAMSVRVIDLTNQYVHLLQAVTDAANVKIQFEYFDNSRLLQETEMNNAYKSYMVYNATCKLEVYYLYGYYAEALAAGEETREYEGSKTLSFDQRNCFYHALTLTALYPNASDALRRSYRKCLNQLLIQMKKWTRIVPENTLSKYWIMLAESARLSGKHTTAAKLYDQAIELAHVTGCSQDEAIALDLAGQFHLSLNHPHTAETYLRNACKAYCKWGARGKVTFMQERYPVLKSLTFFEEEDLEDCEHIAEMGKTEPDRKLAQGLDKVMDMDTIRQASRIAAKGTAETKLLEGFLRLAIHNAGAEKGIILLGGLGKQDIVTENDMNRCADRCIEPAASYSAAVVQYVMRAKESIVLADACQSIFATDPYIHRKRPKSILCMPIRYPDHREGILYLENNLIADVFTIERFEVLEMAFSQMAYMQLWQLREPAGEATKAVEVKLAASMIESLSIRELDVLRLMADGLSNKEIAAGLAITEGTVKIHAFNIYGKLQVNRRVQAISKARELQLLG</sequence>
<dbReference type="Pfam" id="PF13191">
    <property type="entry name" value="AAA_16"/>
    <property type="match status" value="1"/>
</dbReference>
<dbReference type="RefSeq" id="WP_210664135.1">
    <property type="nucleotide sequence ID" value="NZ_JAGKSP010000027.1"/>
</dbReference>
<evidence type="ECO:0000259" key="3">
    <source>
        <dbReference type="PROSITE" id="PS50043"/>
    </source>
</evidence>
<dbReference type="PRINTS" id="PR00038">
    <property type="entry name" value="HTHLUXR"/>
</dbReference>
<dbReference type="SUPFAM" id="SSF55781">
    <property type="entry name" value="GAF domain-like"/>
    <property type="match status" value="1"/>
</dbReference>
<dbReference type="Gene3D" id="1.10.10.10">
    <property type="entry name" value="Winged helix-like DNA-binding domain superfamily/Winged helix DNA-binding domain"/>
    <property type="match status" value="1"/>
</dbReference>
<evidence type="ECO:0000256" key="2">
    <source>
        <dbReference type="ARBA" id="ARBA00023163"/>
    </source>
</evidence>
<keyword evidence="2" id="KW-0804">Transcription</keyword>
<dbReference type="Gene3D" id="3.30.450.40">
    <property type="match status" value="1"/>
</dbReference>